<dbReference type="AlphaFoldDB" id="A0A183HCF0"/>
<evidence type="ECO:0000313" key="4">
    <source>
        <dbReference type="WBParaSite" id="OFLC_0000516101-mRNA-1"/>
    </source>
</evidence>
<dbReference type="Proteomes" id="UP000242913">
    <property type="component" value="Unassembled WGS sequence"/>
</dbReference>
<organism evidence="4">
    <name type="scientific">Onchocerca flexuosa</name>
    <dbReference type="NCBI Taxonomy" id="387005"/>
    <lineage>
        <taxon>Eukaryota</taxon>
        <taxon>Metazoa</taxon>
        <taxon>Ecdysozoa</taxon>
        <taxon>Nematoda</taxon>
        <taxon>Chromadorea</taxon>
        <taxon>Rhabditida</taxon>
        <taxon>Spirurina</taxon>
        <taxon>Spiruromorpha</taxon>
        <taxon>Filarioidea</taxon>
        <taxon>Onchocercidae</taxon>
        <taxon>Onchocerca</taxon>
    </lineage>
</organism>
<name>A0A183HCF0_9BILA</name>
<evidence type="ECO:0000313" key="2">
    <source>
        <dbReference type="EMBL" id="OZC06001.1"/>
    </source>
</evidence>
<reference evidence="4" key="2">
    <citation type="submission" date="2016-06" db="UniProtKB">
        <authorList>
            <consortium name="WormBaseParasite"/>
        </authorList>
    </citation>
    <scope>IDENTIFICATION</scope>
</reference>
<reference evidence="2 3" key="1">
    <citation type="submission" date="2015-12" db="EMBL/GenBank/DDBJ databases">
        <title>Draft genome of the nematode, Onchocerca flexuosa.</title>
        <authorList>
            <person name="Mitreva M."/>
        </authorList>
    </citation>
    <scope>NUCLEOTIDE SEQUENCE [LARGE SCALE GENOMIC DNA]</scope>
    <source>
        <strain evidence="2">Red Deer</strain>
    </source>
</reference>
<feature type="compositionally biased region" description="Low complexity" evidence="1">
    <location>
        <begin position="47"/>
        <end position="57"/>
    </location>
</feature>
<dbReference type="EMBL" id="KZ270271">
    <property type="protein sequence ID" value="OZC06001.1"/>
    <property type="molecule type" value="Genomic_DNA"/>
</dbReference>
<dbReference type="STRING" id="387005.A0A183HCF0"/>
<evidence type="ECO:0000256" key="1">
    <source>
        <dbReference type="SAM" id="MobiDB-lite"/>
    </source>
</evidence>
<protein>
    <submittedName>
        <fullName evidence="2 4">Uncharacterized protein</fullName>
    </submittedName>
</protein>
<accession>A0A183HCF0</accession>
<sequence length="85" mass="9566">MLRISCWVGWGHARVTEERVTLIEEKVSGEKNREGRKRKDKMDRRGSGQSSGVGAVSPRKHQSFPTCVTDVLEQAPLSLLLKLFT</sequence>
<feature type="region of interest" description="Disordered" evidence="1">
    <location>
        <begin position="25"/>
        <end position="61"/>
    </location>
</feature>
<keyword evidence="3" id="KW-1185">Reference proteome</keyword>
<dbReference type="WBParaSite" id="OFLC_0000516101-mRNA-1">
    <property type="protein sequence ID" value="OFLC_0000516101-mRNA-1"/>
    <property type="gene ID" value="OFLC_0000516101"/>
</dbReference>
<proteinExistence type="predicted"/>
<evidence type="ECO:0000313" key="3">
    <source>
        <dbReference type="Proteomes" id="UP000242913"/>
    </source>
</evidence>
<gene>
    <name evidence="2" type="ORF">X798_07015</name>
</gene>